<evidence type="ECO:0000313" key="4">
    <source>
        <dbReference type="EMBL" id="PYE80622.1"/>
    </source>
</evidence>
<evidence type="ECO:0000313" key="5">
    <source>
        <dbReference type="Proteomes" id="UP000248311"/>
    </source>
</evidence>
<evidence type="ECO:0000259" key="2">
    <source>
        <dbReference type="Pfam" id="PF03428"/>
    </source>
</evidence>
<dbReference type="AlphaFoldDB" id="A0A318SM44"/>
<dbReference type="InterPro" id="IPR005090">
    <property type="entry name" value="RepC_N"/>
</dbReference>
<feature type="domain" description="Plasmid replication protein C C-terminal" evidence="3">
    <location>
        <begin position="267"/>
        <end position="364"/>
    </location>
</feature>
<dbReference type="EMBL" id="QJTE01000012">
    <property type="protein sequence ID" value="PYE80622.1"/>
    <property type="molecule type" value="Genomic_DNA"/>
</dbReference>
<dbReference type="OrthoDB" id="7488837at2"/>
<dbReference type="Proteomes" id="UP000248311">
    <property type="component" value="Unassembled WGS sequence"/>
</dbReference>
<comment type="caution">
    <text evidence="4">The sequence shown here is derived from an EMBL/GenBank/DDBJ whole genome shotgun (WGS) entry which is preliminary data.</text>
</comment>
<dbReference type="InterPro" id="IPR036390">
    <property type="entry name" value="WH_DNA-bd_sf"/>
</dbReference>
<reference evidence="4 5" key="1">
    <citation type="submission" date="2018-06" db="EMBL/GenBank/DDBJ databases">
        <title>Genomic Encyclopedia of Type Strains, Phase III (KMG-III): the genomes of soil and plant-associated and newly described type strains.</title>
        <authorList>
            <person name="Whitman W."/>
        </authorList>
    </citation>
    <scope>NUCLEOTIDE SEQUENCE [LARGE SCALE GENOMIC DNA]</scope>
    <source>
        <strain evidence="4 5">CECT 9025</strain>
    </source>
</reference>
<dbReference type="NCBIfam" id="NF040974">
    <property type="entry name" value="RepABC_RepC"/>
    <property type="match status" value="1"/>
</dbReference>
<sequence length="382" mass="41643">MDHISTARPGRMAEPCAPQPLDKWAVIDALGFAAPALGLTHREVGVLRALVSFLPQRHVAPGAPLIVFPSNAVLSQRLNGMPESTLRRHLARLCSTGLLARRDSPNRKRYVRRRMDAAPCPYGFDLAPLLARAAEIAALAEEARAEAEALVALREEVFLKRRHLEDLALEREGAGKMLPDSLPALLSHSRALLRRRPRADALEAVMQDLAEMTALLAPGETRELSASDARNERHQQKHYEDPTDKTRPQTVEAQAAKKAEKPALTVQGVTAACPELRSYFPDPIRHWPDLVALADRLAPMIGLGADVVEEARRVMGPQQAAAVVLCILQSLSSIANPGGYLRRLVHRAGEGAFDAAQMVARLLRKPMLSADNSGPPRGMIVS</sequence>
<name>A0A318SM44_9RHOB</name>
<organism evidence="4 5">
    <name type="scientific">Pseudoroseicyclus aestuarii</name>
    <dbReference type="NCBI Taxonomy" id="1795041"/>
    <lineage>
        <taxon>Bacteria</taxon>
        <taxon>Pseudomonadati</taxon>
        <taxon>Pseudomonadota</taxon>
        <taxon>Alphaproteobacteria</taxon>
        <taxon>Rhodobacterales</taxon>
        <taxon>Paracoccaceae</taxon>
        <taxon>Pseudoroseicyclus</taxon>
    </lineage>
</organism>
<feature type="region of interest" description="Disordered" evidence="1">
    <location>
        <begin position="217"/>
        <end position="259"/>
    </location>
</feature>
<evidence type="ECO:0000259" key="3">
    <source>
        <dbReference type="Pfam" id="PF11800"/>
    </source>
</evidence>
<proteinExistence type="predicted"/>
<dbReference type="SUPFAM" id="SSF46785">
    <property type="entry name" value="Winged helix' DNA-binding domain"/>
    <property type="match status" value="1"/>
</dbReference>
<accession>A0A318SM44</accession>
<dbReference type="Pfam" id="PF03428">
    <property type="entry name" value="RP-C"/>
    <property type="match status" value="1"/>
</dbReference>
<dbReference type="Pfam" id="PF11800">
    <property type="entry name" value="RP-C_C"/>
    <property type="match status" value="1"/>
</dbReference>
<dbReference type="Gene3D" id="1.10.10.10">
    <property type="entry name" value="Winged helix-like DNA-binding domain superfamily/Winged helix DNA-binding domain"/>
    <property type="match status" value="1"/>
</dbReference>
<keyword evidence="5" id="KW-1185">Reference proteome</keyword>
<gene>
    <name evidence="4" type="ORF">DFP88_11212</name>
</gene>
<dbReference type="InterPro" id="IPR047611">
    <property type="entry name" value="RepABC_RepC"/>
</dbReference>
<evidence type="ECO:0000256" key="1">
    <source>
        <dbReference type="SAM" id="MobiDB-lite"/>
    </source>
</evidence>
<dbReference type="InterPro" id="IPR021760">
    <property type="entry name" value="RepC_C"/>
</dbReference>
<dbReference type="RefSeq" id="WP_110815739.1">
    <property type="nucleotide sequence ID" value="NZ_QJTE01000012.1"/>
</dbReference>
<feature type="domain" description="Plasmid replication protein C N-terminal" evidence="2">
    <location>
        <begin position="13"/>
        <end position="167"/>
    </location>
</feature>
<dbReference type="InterPro" id="IPR036388">
    <property type="entry name" value="WH-like_DNA-bd_sf"/>
</dbReference>
<protein>
    <submittedName>
        <fullName evidence="4">Replication initiation protein RepC</fullName>
    </submittedName>
</protein>
<feature type="compositionally biased region" description="Basic and acidic residues" evidence="1">
    <location>
        <begin position="220"/>
        <end position="247"/>
    </location>
</feature>